<accession>A0ABU0IVJ1</accession>
<dbReference type="InterPro" id="IPR051049">
    <property type="entry name" value="Dienelactone_hydrolase-like"/>
</dbReference>
<dbReference type="PANTHER" id="PTHR46623">
    <property type="entry name" value="CARBOXYMETHYLENEBUTENOLIDASE-RELATED"/>
    <property type="match status" value="1"/>
</dbReference>
<dbReference type="Pfam" id="PF01738">
    <property type="entry name" value="DLH"/>
    <property type="match status" value="1"/>
</dbReference>
<dbReference type="GO" id="GO:0008806">
    <property type="term" value="F:carboxymethylenebutenolidase activity"/>
    <property type="evidence" value="ECO:0007669"/>
    <property type="project" value="UniProtKB-EC"/>
</dbReference>
<proteinExistence type="predicted"/>
<evidence type="ECO:0000313" key="3">
    <source>
        <dbReference type="Proteomes" id="UP001228905"/>
    </source>
</evidence>
<dbReference type="RefSeq" id="WP_307351841.1">
    <property type="nucleotide sequence ID" value="NZ_JAUSVS010000009.1"/>
</dbReference>
<dbReference type="Gene3D" id="3.40.50.1820">
    <property type="entry name" value="alpha/beta hydrolase"/>
    <property type="match status" value="1"/>
</dbReference>
<evidence type="ECO:0000259" key="1">
    <source>
        <dbReference type="Pfam" id="PF01738"/>
    </source>
</evidence>
<dbReference type="InterPro" id="IPR029058">
    <property type="entry name" value="AB_hydrolase_fold"/>
</dbReference>
<name>A0ABU0IVJ1_9CAUL</name>
<organism evidence="2 3">
    <name type="scientific">Caulobacter ginsengisoli</name>
    <dbReference type="NCBI Taxonomy" id="400775"/>
    <lineage>
        <taxon>Bacteria</taxon>
        <taxon>Pseudomonadati</taxon>
        <taxon>Pseudomonadota</taxon>
        <taxon>Alphaproteobacteria</taxon>
        <taxon>Caulobacterales</taxon>
        <taxon>Caulobacteraceae</taxon>
        <taxon>Caulobacter</taxon>
    </lineage>
</organism>
<keyword evidence="2" id="KW-0378">Hydrolase</keyword>
<dbReference type="EMBL" id="JAUSVS010000009">
    <property type="protein sequence ID" value="MDQ0466038.1"/>
    <property type="molecule type" value="Genomic_DNA"/>
</dbReference>
<evidence type="ECO:0000313" key="2">
    <source>
        <dbReference type="EMBL" id="MDQ0466038.1"/>
    </source>
</evidence>
<gene>
    <name evidence="2" type="ORF">QO010_003831</name>
</gene>
<dbReference type="EC" id="3.1.1.45" evidence="2"/>
<dbReference type="PANTHER" id="PTHR46623:SF6">
    <property type="entry name" value="ALPHA_BETA-HYDROLASES SUPERFAMILY PROTEIN"/>
    <property type="match status" value="1"/>
</dbReference>
<comment type="caution">
    <text evidence="2">The sequence shown here is derived from an EMBL/GenBank/DDBJ whole genome shotgun (WGS) entry which is preliminary data.</text>
</comment>
<feature type="domain" description="Dienelactone hydrolase" evidence="1">
    <location>
        <begin position="16"/>
        <end position="222"/>
    </location>
</feature>
<reference evidence="2 3" key="1">
    <citation type="submission" date="2023-07" db="EMBL/GenBank/DDBJ databases">
        <title>Genomic Encyclopedia of Type Strains, Phase IV (KMG-IV): sequencing the most valuable type-strain genomes for metagenomic binning, comparative biology and taxonomic classification.</title>
        <authorList>
            <person name="Goeker M."/>
        </authorList>
    </citation>
    <scope>NUCLEOTIDE SEQUENCE [LARGE SCALE GENOMIC DNA]</scope>
    <source>
        <strain evidence="2 3">DSM 18695</strain>
    </source>
</reference>
<protein>
    <submittedName>
        <fullName evidence="2">Carboxymethylenebutenolidase</fullName>
        <ecNumber evidence="2">3.1.1.45</ecNumber>
    </submittedName>
</protein>
<dbReference type="SUPFAM" id="SSF53474">
    <property type="entry name" value="alpha/beta-Hydrolases"/>
    <property type="match status" value="1"/>
</dbReference>
<dbReference type="Proteomes" id="UP001228905">
    <property type="component" value="Unassembled WGS sequence"/>
</dbReference>
<sequence>MAELIQLTAAHDGFAFDALHAQPAGRRRGGVIVIQEIFGLDQYVRADVERWAGLGFEVLAPSMYDRQERGFTAEHSDEGVQAAVKYAMANGPDNAMGDIQACIDHLKPSGPVFIVGYCYGGTMVWLAASRCKGLSAGSSYYGGQVAGMAGLPLSCPVELHLGRKDGHIPADEVKAKVQAAHPEVQVFIYENSGHGFNNDGRPDSDLDDAKLARQRTLKLFEANGAG</sequence>
<keyword evidence="3" id="KW-1185">Reference proteome</keyword>
<dbReference type="InterPro" id="IPR002925">
    <property type="entry name" value="Dienelactn_hydro"/>
</dbReference>